<dbReference type="EMBL" id="JAOPHQ010000593">
    <property type="protein sequence ID" value="KAK0154000.1"/>
    <property type="molecule type" value="Genomic_DNA"/>
</dbReference>
<dbReference type="InterPro" id="IPR015373">
    <property type="entry name" value="Interferon/interleukin_rcp_dom"/>
</dbReference>
<proteinExistence type="predicted"/>
<evidence type="ECO:0000256" key="1">
    <source>
        <dbReference type="SAM" id="Phobius"/>
    </source>
</evidence>
<dbReference type="InterPro" id="IPR050650">
    <property type="entry name" value="Type-II_Cytokine-TF_Rcpt"/>
</dbReference>
<dbReference type="Pfam" id="PF01108">
    <property type="entry name" value="Tissue_fac"/>
    <property type="match status" value="1"/>
</dbReference>
<dbReference type="GO" id="GO:0004896">
    <property type="term" value="F:cytokine receptor activity"/>
    <property type="evidence" value="ECO:0007669"/>
    <property type="project" value="TreeGrafter"/>
</dbReference>
<dbReference type="GO" id="GO:0005886">
    <property type="term" value="C:plasma membrane"/>
    <property type="evidence" value="ECO:0007669"/>
    <property type="project" value="TreeGrafter"/>
</dbReference>
<evidence type="ECO:0000259" key="2">
    <source>
        <dbReference type="Pfam" id="PF01108"/>
    </source>
</evidence>
<reference evidence="4" key="1">
    <citation type="journal article" date="2023" name="Front. Mar. Sci.">
        <title>A new Merluccius polli reference genome to investigate the effects of global change in West African waters.</title>
        <authorList>
            <person name="Mateo J.L."/>
            <person name="Blanco-Fernandez C."/>
            <person name="Garcia-Vazquez E."/>
            <person name="Machado-Schiaffino G."/>
        </authorList>
    </citation>
    <scope>NUCLEOTIDE SEQUENCE</scope>
    <source>
        <strain evidence="4">C29</strain>
        <tissue evidence="4">Fin</tissue>
    </source>
</reference>
<protein>
    <submittedName>
        <fullName evidence="4">Interferon alpha/beta receptor 2</fullName>
    </submittedName>
</protein>
<dbReference type="Pfam" id="PF09294">
    <property type="entry name" value="Interfer-bind"/>
    <property type="match status" value="1"/>
</dbReference>
<dbReference type="SUPFAM" id="SSF49265">
    <property type="entry name" value="Fibronectin type III"/>
    <property type="match status" value="2"/>
</dbReference>
<dbReference type="InterPro" id="IPR036116">
    <property type="entry name" value="FN3_sf"/>
</dbReference>
<gene>
    <name evidence="4" type="primary">ifnar2_2</name>
    <name evidence="4" type="ORF">N1851_003911</name>
</gene>
<dbReference type="AlphaFoldDB" id="A0AA47N8S5"/>
<feature type="transmembrane region" description="Helical" evidence="1">
    <location>
        <begin position="198"/>
        <end position="221"/>
    </location>
</feature>
<keyword evidence="5" id="KW-1185">Reference proteome</keyword>
<feature type="domain" description="Fibronectin type-III" evidence="2">
    <location>
        <begin position="1"/>
        <end position="80"/>
    </location>
</feature>
<feature type="domain" description="Interferon/interleukin receptor" evidence="3">
    <location>
        <begin position="93"/>
        <end position="187"/>
    </location>
</feature>
<keyword evidence="1" id="KW-0812">Transmembrane</keyword>
<sequence length="246" mass="27523">MTSVNMEHALQFLPSPGTPSHTQFRVEVKRLRRKSLWKPAAWCSSLEASQTCNLTALMKDPWDHYQARVQAYSPAGDTSDWATTRLFQPMKNTVLGPPDVFASGCGNCLVLQVRPPTSRWQLLRCYRHLLLVVRRTRDGAQFHMSVDYTEETVISYLEPGVEYCVAVSVESYIYQKSSPAKRYCAFTSPPRANSSVHLILALLATFCLLGFVLIALLAYGINLNPGLLLRPAAHARAEDPLEGVRP</sequence>
<evidence type="ECO:0000313" key="4">
    <source>
        <dbReference type="EMBL" id="KAK0154000.1"/>
    </source>
</evidence>
<dbReference type="PANTHER" id="PTHR20859:SF53">
    <property type="entry name" value="INTERLEUKIN-22 RECEPTOR SUBUNIT ALPHA-1"/>
    <property type="match status" value="1"/>
</dbReference>
<dbReference type="InterPro" id="IPR003961">
    <property type="entry name" value="FN3_dom"/>
</dbReference>
<dbReference type="PANTHER" id="PTHR20859">
    <property type="entry name" value="INTERFERON/INTERLEUKIN RECEPTOR"/>
    <property type="match status" value="1"/>
</dbReference>
<accession>A0AA47N8S5</accession>
<keyword evidence="1" id="KW-0472">Membrane</keyword>
<evidence type="ECO:0000313" key="5">
    <source>
        <dbReference type="Proteomes" id="UP001174136"/>
    </source>
</evidence>
<dbReference type="Proteomes" id="UP001174136">
    <property type="component" value="Unassembled WGS sequence"/>
</dbReference>
<keyword evidence="1" id="KW-1133">Transmembrane helix</keyword>
<evidence type="ECO:0000259" key="3">
    <source>
        <dbReference type="Pfam" id="PF09294"/>
    </source>
</evidence>
<name>A0AA47N8S5_MERPO</name>
<dbReference type="Gene3D" id="2.60.40.10">
    <property type="entry name" value="Immunoglobulins"/>
    <property type="match status" value="1"/>
</dbReference>
<organism evidence="4 5">
    <name type="scientific">Merluccius polli</name>
    <name type="common">Benguela hake</name>
    <name type="synonym">Merluccius cadenati</name>
    <dbReference type="NCBI Taxonomy" id="89951"/>
    <lineage>
        <taxon>Eukaryota</taxon>
        <taxon>Metazoa</taxon>
        <taxon>Chordata</taxon>
        <taxon>Craniata</taxon>
        <taxon>Vertebrata</taxon>
        <taxon>Euteleostomi</taxon>
        <taxon>Actinopterygii</taxon>
        <taxon>Neopterygii</taxon>
        <taxon>Teleostei</taxon>
        <taxon>Neoteleostei</taxon>
        <taxon>Acanthomorphata</taxon>
        <taxon>Zeiogadaria</taxon>
        <taxon>Gadariae</taxon>
        <taxon>Gadiformes</taxon>
        <taxon>Gadoidei</taxon>
        <taxon>Merlucciidae</taxon>
        <taxon>Merluccius</taxon>
    </lineage>
</organism>
<keyword evidence="4" id="KW-0675">Receptor</keyword>
<dbReference type="InterPro" id="IPR013783">
    <property type="entry name" value="Ig-like_fold"/>
</dbReference>
<comment type="caution">
    <text evidence="4">The sequence shown here is derived from an EMBL/GenBank/DDBJ whole genome shotgun (WGS) entry which is preliminary data.</text>
</comment>